<dbReference type="SUPFAM" id="SSF52540">
    <property type="entry name" value="P-loop containing nucleoside triphosphate hydrolases"/>
    <property type="match status" value="1"/>
</dbReference>
<dbReference type="RefSeq" id="WP_203890640.1">
    <property type="nucleotide sequence ID" value="NZ_BOOH01000019.1"/>
</dbReference>
<dbReference type="SMART" id="SM00421">
    <property type="entry name" value="HTH_LUXR"/>
    <property type="match status" value="1"/>
</dbReference>
<dbReference type="GO" id="GO:0005524">
    <property type="term" value="F:ATP binding"/>
    <property type="evidence" value="ECO:0007669"/>
    <property type="project" value="UniProtKB-KW"/>
</dbReference>
<dbReference type="Pfam" id="PF13191">
    <property type="entry name" value="AAA_16"/>
    <property type="match status" value="1"/>
</dbReference>
<keyword evidence="2" id="KW-0067">ATP-binding</keyword>
<name>A0A8J3RKU7_9ACTN</name>
<dbReference type="InterPro" id="IPR036388">
    <property type="entry name" value="WH-like_DNA-bd_sf"/>
</dbReference>
<keyword evidence="6" id="KW-1185">Reference proteome</keyword>
<evidence type="ECO:0000313" key="6">
    <source>
        <dbReference type="Proteomes" id="UP000616724"/>
    </source>
</evidence>
<dbReference type="InterPro" id="IPR041664">
    <property type="entry name" value="AAA_16"/>
</dbReference>
<dbReference type="InterPro" id="IPR027417">
    <property type="entry name" value="P-loop_NTPase"/>
</dbReference>
<proteinExistence type="predicted"/>
<comment type="caution">
    <text evidence="5">The sequence shown here is derived from an EMBL/GenBank/DDBJ whole genome shotgun (WGS) entry which is preliminary data.</text>
</comment>
<evidence type="ECO:0000259" key="4">
    <source>
        <dbReference type="PROSITE" id="PS50043"/>
    </source>
</evidence>
<dbReference type="InterPro" id="IPR000792">
    <property type="entry name" value="Tscrpt_reg_LuxR_C"/>
</dbReference>
<dbReference type="Pfam" id="PF00196">
    <property type="entry name" value="GerE"/>
    <property type="match status" value="1"/>
</dbReference>
<reference evidence="5 6" key="1">
    <citation type="submission" date="2021-01" db="EMBL/GenBank/DDBJ databases">
        <title>Whole genome shotgun sequence of Planobispora longispora NBRC 13918.</title>
        <authorList>
            <person name="Komaki H."/>
            <person name="Tamura T."/>
        </authorList>
    </citation>
    <scope>NUCLEOTIDE SEQUENCE [LARGE SCALE GENOMIC DNA]</scope>
    <source>
        <strain evidence="5 6">NBRC 13918</strain>
    </source>
</reference>
<dbReference type="GO" id="GO:0003677">
    <property type="term" value="F:DNA binding"/>
    <property type="evidence" value="ECO:0007669"/>
    <property type="project" value="InterPro"/>
</dbReference>
<accession>A0A8J3RKU7</accession>
<dbReference type="AlphaFoldDB" id="A0A8J3RKU7"/>
<dbReference type="Proteomes" id="UP000616724">
    <property type="component" value="Unassembled WGS sequence"/>
</dbReference>
<protein>
    <submittedName>
        <fullName evidence="5">LuxR family transcriptional regulator</fullName>
    </submittedName>
</protein>
<evidence type="ECO:0000256" key="1">
    <source>
        <dbReference type="ARBA" id="ARBA00022741"/>
    </source>
</evidence>
<dbReference type="GO" id="GO:0005737">
    <property type="term" value="C:cytoplasm"/>
    <property type="evidence" value="ECO:0007669"/>
    <property type="project" value="TreeGrafter"/>
</dbReference>
<dbReference type="PANTHER" id="PTHR16305">
    <property type="entry name" value="TESTICULAR SOLUBLE ADENYLYL CYCLASE"/>
    <property type="match status" value="1"/>
</dbReference>
<dbReference type="GO" id="GO:0006355">
    <property type="term" value="P:regulation of DNA-templated transcription"/>
    <property type="evidence" value="ECO:0007669"/>
    <property type="project" value="InterPro"/>
</dbReference>
<dbReference type="PANTHER" id="PTHR16305:SF35">
    <property type="entry name" value="TRANSCRIPTIONAL ACTIVATOR DOMAIN"/>
    <property type="match status" value="1"/>
</dbReference>
<organism evidence="5 6">
    <name type="scientific">Planobispora longispora</name>
    <dbReference type="NCBI Taxonomy" id="28887"/>
    <lineage>
        <taxon>Bacteria</taxon>
        <taxon>Bacillati</taxon>
        <taxon>Actinomycetota</taxon>
        <taxon>Actinomycetes</taxon>
        <taxon>Streptosporangiales</taxon>
        <taxon>Streptosporangiaceae</taxon>
        <taxon>Planobispora</taxon>
    </lineage>
</organism>
<dbReference type="CDD" id="cd06170">
    <property type="entry name" value="LuxR_C_like"/>
    <property type="match status" value="1"/>
</dbReference>
<dbReference type="Gene3D" id="1.25.40.10">
    <property type="entry name" value="Tetratricopeptide repeat domain"/>
    <property type="match status" value="2"/>
</dbReference>
<dbReference type="InterPro" id="IPR011990">
    <property type="entry name" value="TPR-like_helical_dom_sf"/>
</dbReference>
<evidence type="ECO:0000256" key="2">
    <source>
        <dbReference type="ARBA" id="ARBA00022840"/>
    </source>
</evidence>
<sequence>MTELLERSSLLDELSRALTATAAGGRVVLVAGEAGIGKSALVGRFAERHRADARFLLGACDPLLTPRALGPLHDLGRQTGGRLAALLAAGSPREQLFAALLDELDRRARPQVVVVEDAHWADEATLDLLVFLGRRLERVPAMLVVTYRDDELGADHPLRGVLGVLPRALVRRVRPGPLSEAAVAELARRAGRPATGLRALTGGNPLLVTEVLATADAGVPMTVRDLVLARLAGLPADARELVRLVSVVPTPVELWLLEAALRPEPATVERCVEAGLLVMGEEAVGFRHELLRRAVEDSLSALSRRELNRRILRALSATRDREAYTARPGREVDIARLVHHARQADDAEAVLRHAPAAARQAAAVSAHREAVEHYRAALAHAGRLPPRVRAELLEGYSFQAYVSGLAQEALEAHRTALRIREAEGGSPERFGESLRWLSRLAWWAGRRAEAEAAAERAIAVLERQEPGHQLAMAYSNQAQLDMLAYRTEAALAWGARAIELARKLGDQEALTHALTNIGSARRIGGDPGGREDLERAVEAAVAAGLEDHAARALVNQASCDMEFRDYRHAREDLDRALAFTLRHDLAGNAQYMLGMRARLRLELGDWAGAEQDARTALAGLEQRRQGPRAVDALVTLGLLQARRGDPDADGTLEEAAARAMPTDELQWIGLVTAARAEHAWLNGEPDRVAAEAAPGFAMAVRAGHPWFAGELACWLWRAGALEEVPAVAAEPYRLLTAGRWRAAARFWHALGCPYEEAQALALGDDEACLRALGLLDGLGARRTARSLRRRLRQRGTPHVPRGPARTTAANPAGLTGRQVEVLGLLAGGLTDAEIAARLSLSAKTVGHHVSALLAKLGVGSRRQAAAAARRLGIVPGGDGEPGDLN</sequence>
<dbReference type="Gene3D" id="3.40.50.300">
    <property type="entry name" value="P-loop containing nucleotide triphosphate hydrolases"/>
    <property type="match status" value="1"/>
</dbReference>
<keyword evidence="1" id="KW-0547">Nucleotide-binding</keyword>
<feature type="domain" description="HTH luxR-type" evidence="4">
    <location>
        <begin position="807"/>
        <end position="872"/>
    </location>
</feature>
<dbReference type="Gene3D" id="1.10.10.10">
    <property type="entry name" value="Winged helix-like DNA-binding domain superfamily/Winged helix DNA-binding domain"/>
    <property type="match status" value="1"/>
</dbReference>
<dbReference type="GO" id="GO:0004016">
    <property type="term" value="F:adenylate cyclase activity"/>
    <property type="evidence" value="ECO:0007669"/>
    <property type="project" value="TreeGrafter"/>
</dbReference>
<dbReference type="PRINTS" id="PR00038">
    <property type="entry name" value="HTHLUXR"/>
</dbReference>
<dbReference type="PROSITE" id="PS50043">
    <property type="entry name" value="HTH_LUXR_2"/>
    <property type="match status" value="1"/>
</dbReference>
<evidence type="ECO:0000256" key="3">
    <source>
        <dbReference type="SAM" id="MobiDB-lite"/>
    </source>
</evidence>
<gene>
    <name evidence="5" type="ORF">Plo01_24400</name>
</gene>
<dbReference type="SUPFAM" id="SSF48452">
    <property type="entry name" value="TPR-like"/>
    <property type="match status" value="2"/>
</dbReference>
<dbReference type="EMBL" id="BOOH01000019">
    <property type="protein sequence ID" value="GIH76011.1"/>
    <property type="molecule type" value="Genomic_DNA"/>
</dbReference>
<dbReference type="SUPFAM" id="SSF46894">
    <property type="entry name" value="C-terminal effector domain of the bipartite response regulators"/>
    <property type="match status" value="1"/>
</dbReference>
<dbReference type="InterPro" id="IPR016032">
    <property type="entry name" value="Sig_transdc_resp-reg_C-effctor"/>
</dbReference>
<evidence type="ECO:0000313" key="5">
    <source>
        <dbReference type="EMBL" id="GIH76011.1"/>
    </source>
</evidence>
<feature type="region of interest" description="Disordered" evidence="3">
    <location>
        <begin position="792"/>
        <end position="811"/>
    </location>
</feature>